<accession>A0A172YH96</accession>
<reference evidence="1 2" key="1">
    <citation type="submission" date="2016-04" db="EMBL/GenBank/DDBJ databases">
        <title>Complete Genome Sequence of Halotalea alkalilenta IHB B 13600.</title>
        <authorList>
            <person name="Swarnkar M.K."/>
            <person name="Sharma A."/>
            <person name="Kaushal K."/>
            <person name="Soni R."/>
            <person name="Rana S."/>
            <person name="Singh A.K."/>
            <person name="Gulati A."/>
        </authorList>
    </citation>
    <scope>NUCLEOTIDE SEQUENCE [LARGE SCALE GENOMIC DNA]</scope>
    <source>
        <strain evidence="1 2">IHB B 13600</strain>
    </source>
</reference>
<protein>
    <submittedName>
        <fullName evidence="1">Uncharacterized protein</fullName>
    </submittedName>
</protein>
<evidence type="ECO:0000313" key="1">
    <source>
        <dbReference type="EMBL" id="ANF58486.1"/>
    </source>
</evidence>
<sequence length="231" mass="26271">MGIPLPQTAKVIDFESMRDRFRARQRIIRLAPEHDGLEMIYRLASDSESLYGMPVLAWALQDDGQIVGMVPWMDKLTPCHTLDDPEHGSFVGFRDPETQELLEGPPEHKIHELEHASLYFDYESTDETTLIQHLPDTQGTHALCLDDEDQPWLLKQVHGWRLYSDGAIEALLLDESQLVDTPVLPGDDCLYPGSSRHAALYFFQRTIANRIKRQDPDTLEALAMMVNSGDD</sequence>
<name>A0A172YH96_9GAMM</name>
<gene>
    <name evidence="1" type="ORF">A5892_14220</name>
</gene>
<dbReference type="Proteomes" id="UP000077875">
    <property type="component" value="Chromosome"/>
</dbReference>
<dbReference type="EMBL" id="CP015243">
    <property type="protein sequence ID" value="ANF58486.1"/>
    <property type="molecule type" value="Genomic_DNA"/>
</dbReference>
<evidence type="ECO:0000313" key="2">
    <source>
        <dbReference type="Proteomes" id="UP000077875"/>
    </source>
</evidence>
<organism evidence="1 2">
    <name type="scientific">Halotalea alkalilenta</name>
    <dbReference type="NCBI Taxonomy" id="376489"/>
    <lineage>
        <taxon>Bacteria</taxon>
        <taxon>Pseudomonadati</taxon>
        <taxon>Pseudomonadota</taxon>
        <taxon>Gammaproteobacteria</taxon>
        <taxon>Oceanospirillales</taxon>
        <taxon>Halomonadaceae</taxon>
        <taxon>Halotalea</taxon>
    </lineage>
</organism>
<keyword evidence="2" id="KW-1185">Reference proteome</keyword>
<dbReference type="RefSeq" id="WP_064123357.1">
    <property type="nucleotide sequence ID" value="NZ_CP015243.1"/>
</dbReference>
<dbReference type="KEGG" id="haa:A5892_14220"/>
<proteinExistence type="predicted"/>
<dbReference type="AlphaFoldDB" id="A0A172YH96"/>